<dbReference type="InterPro" id="IPR008763">
    <property type="entry name" value="Peptidase_S55"/>
</dbReference>
<dbReference type="Proteomes" id="UP001594351">
    <property type="component" value="Unassembled WGS sequence"/>
</dbReference>
<keyword evidence="3" id="KW-1185">Reference proteome</keyword>
<accession>A0ABV6YVM7</accession>
<sequence>MKGPFFWCKLLLFFSLIFGQLLFLGYNSELFAATGSIMPFSEVKVGMIGVGRSVFQGYEIEEFPLEIIGVVPRTGPNENFIIARVGGPLLEKTGVISGMSGSPVYIADRLVGAIASTWIFAKEPLAGIRPIEQMLALTTRETGSQKVNSLITSSVFMDENIMNFDVPLFPSPFKVTNSDFRTGSELDFQPITCPLNVSGVSEKMLTTIKELFQPLGFLPVVSGNASGQHEEKTTLKPGAAVGVDLISGDMTMAAVGTVSYVDQDTVLAFAHPMLHLGSIEMPLSSAFVHAIIPSSRLSFKLASTTTPIGSMIQDRADGILAKLDQTAPMLPVSVEITNKRENRTDSFQFKVVQHERLAPVLTYLAVANTLFTLEKSSGEAAIQIKSRLSLENHEPIEVENYYSSFTALEEVGGKVFSLLAILTNPFEKVKAQQVSFTFAIDEEIKAANIQEIGLQKETLYPGENLEIVIFLQPYQSQAFTKKVSIPIGETWSEGKYILRVSDHLWHLRNDVRRAPFRYKPHNLQQFIDIVTQEQNQSKIYITLSHFKHGITLRGEEYNNIPASVLAVINPSPQTGNGSLVRESIIFEHLLATNYVISGFKSMRCEIRRKK</sequence>
<evidence type="ECO:0000259" key="1">
    <source>
        <dbReference type="PROSITE" id="PS51494"/>
    </source>
</evidence>
<feature type="domain" description="Peptidase S55" evidence="1">
    <location>
        <begin position="1"/>
        <end position="150"/>
    </location>
</feature>
<evidence type="ECO:0000313" key="2">
    <source>
        <dbReference type="EMBL" id="MFC1850257.1"/>
    </source>
</evidence>
<dbReference type="Pfam" id="PF05580">
    <property type="entry name" value="Peptidase_S55"/>
    <property type="match status" value="1"/>
</dbReference>
<dbReference type="EMBL" id="JBHPBY010000086">
    <property type="protein sequence ID" value="MFC1850257.1"/>
    <property type="molecule type" value="Genomic_DNA"/>
</dbReference>
<organism evidence="2 3">
    <name type="scientific">candidate division CSSED10-310 bacterium</name>
    <dbReference type="NCBI Taxonomy" id="2855610"/>
    <lineage>
        <taxon>Bacteria</taxon>
        <taxon>Bacteria division CSSED10-310</taxon>
    </lineage>
</organism>
<evidence type="ECO:0000313" key="3">
    <source>
        <dbReference type="Proteomes" id="UP001594351"/>
    </source>
</evidence>
<protein>
    <submittedName>
        <fullName evidence="2">SpoIVB peptidase S55 domain-containing protein</fullName>
    </submittedName>
</protein>
<comment type="caution">
    <text evidence="2">The sequence shown here is derived from an EMBL/GenBank/DDBJ whole genome shotgun (WGS) entry which is preliminary data.</text>
</comment>
<dbReference type="PROSITE" id="PS51494">
    <property type="entry name" value="SPOIVB"/>
    <property type="match status" value="1"/>
</dbReference>
<reference evidence="2 3" key="1">
    <citation type="submission" date="2024-09" db="EMBL/GenBank/DDBJ databases">
        <title>Laminarin stimulates single cell rates of sulfate reduction while oxygen inhibits transcriptomic activity in coastal marine sediment.</title>
        <authorList>
            <person name="Lindsay M."/>
            <person name="Orcutt B."/>
            <person name="Emerson D."/>
            <person name="Stepanauskas R."/>
            <person name="D'Angelo T."/>
        </authorList>
    </citation>
    <scope>NUCLEOTIDE SEQUENCE [LARGE SCALE GENOMIC DNA]</scope>
    <source>
        <strain evidence="2">SAG AM-311-K15</strain>
    </source>
</reference>
<gene>
    <name evidence="2" type="ORF">ACFL27_08705</name>
</gene>
<proteinExistence type="predicted"/>
<name>A0ABV6YVM7_UNCC1</name>